<evidence type="ECO:0000313" key="3">
    <source>
        <dbReference type="EMBL" id="PWY92191.1"/>
    </source>
</evidence>
<dbReference type="GO" id="GO:0005737">
    <property type="term" value="C:cytoplasm"/>
    <property type="evidence" value="ECO:0007669"/>
    <property type="project" value="TreeGrafter"/>
</dbReference>
<dbReference type="PANTHER" id="PTHR48104">
    <property type="entry name" value="METACASPASE-4"/>
    <property type="match status" value="1"/>
</dbReference>
<dbReference type="GO" id="GO:0006508">
    <property type="term" value="P:proteolysis"/>
    <property type="evidence" value="ECO:0007669"/>
    <property type="project" value="InterPro"/>
</dbReference>
<gene>
    <name evidence="3" type="ORF">BO70DRAFT_357336</name>
</gene>
<dbReference type="PANTHER" id="PTHR48104:SF30">
    <property type="entry name" value="METACASPASE-1"/>
    <property type="match status" value="1"/>
</dbReference>
<evidence type="ECO:0000256" key="1">
    <source>
        <dbReference type="ARBA" id="ARBA00009005"/>
    </source>
</evidence>
<dbReference type="InterPro" id="IPR011600">
    <property type="entry name" value="Pept_C14_caspase"/>
</dbReference>
<dbReference type="InterPro" id="IPR050452">
    <property type="entry name" value="Metacaspase"/>
</dbReference>
<dbReference type="AlphaFoldDB" id="A0A317X229"/>
<comment type="caution">
    <text evidence="3">The sequence shown here is derived from an EMBL/GenBank/DDBJ whole genome shotgun (WGS) entry which is preliminary data.</text>
</comment>
<proteinExistence type="inferred from homology"/>
<dbReference type="EMBL" id="MSFL01000001">
    <property type="protein sequence ID" value="PWY92191.1"/>
    <property type="molecule type" value="Genomic_DNA"/>
</dbReference>
<name>A0A317X229_9EURO</name>
<dbReference type="GeneID" id="37064247"/>
<sequence>MEECLREYCAPDGIHISKLTASTRDCDNPLETPPNWPTYDRIINLFEEVTAQAQRGDIVYIHYSGHGARVKSIFQDLKTDIFDEALVPPDIGNGGRYLRDVELACLIQRMTDKGLVVTVVFDCCHSGGLSRGRFDRNRIRGIGKVDHTILERDVSSFSEDELRPVARSPGFRGVTVQNNWLLGSRCHVFLAACQSQQVALEYDDVDASTGLLTHFLIQSIRKASRPLTYRQLYNVMTPQIAAYAQQVTLDGRQDVVLSGEANTLFCSTDRLEIPHACVVRELLNPTRVEIQSGTVHGVVRDMEFDVWPPACTEFVDATRVARLRVIRPHAYTSEASVTELFHPDQLAPGCLTVPVTLLSLQSKVRLVPPSPPSQDGSAETALEKIRHICESTPNKWISIVEPPEEAFFQVQVQHQTYHILKGNGDALDNAIPPSLSLSINNPNAAQNLFTILKHLAKYHTVLNLKSSRNNVTASWLSIALEDTPYTSPPPPRMADNLAFACQENTVQESDGSTCVMLRVKNESRLTLNIAVLDLDSAWAIEQIYPETNLVALSLEPGVTLELPLNVEGVGRDTLKVFATDEPTSLDWLRMSALGSNEEPSGRRGGNQQTHAGSVLGELQSAFVEDGPHSRKLRTIEHFRRGWVVKQCYLDVNDGEGDERDGSEWEMPPYYGSDAGGSYLSVSSRI</sequence>
<dbReference type="Proteomes" id="UP000247233">
    <property type="component" value="Unassembled WGS sequence"/>
</dbReference>
<feature type="domain" description="Peptidase C14 caspase" evidence="2">
    <location>
        <begin position="36"/>
        <end position="241"/>
    </location>
</feature>
<evidence type="ECO:0000313" key="4">
    <source>
        <dbReference type="Proteomes" id="UP000247233"/>
    </source>
</evidence>
<reference evidence="3 4" key="1">
    <citation type="submission" date="2016-12" db="EMBL/GenBank/DDBJ databases">
        <title>The genomes of Aspergillus section Nigri reveals drivers in fungal speciation.</title>
        <authorList>
            <consortium name="DOE Joint Genome Institute"/>
            <person name="Vesth T.C."/>
            <person name="Nybo J."/>
            <person name="Theobald S."/>
            <person name="Brandl J."/>
            <person name="Frisvad J.C."/>
            <person name="Nielsen K.F."/>
            <person name="Lyhne E.K."/>
            <person name="Kogle M.E."/>
            <person name="Kuo A."/>
            <person name="Riley R."/>
            <person name="Clum A."/>
            <person name="Nolan M."/>
            <person name="Lipzen A."/>
            <person name="Salamov A."/>
            <person name="Henrissat B."/>
            <person name="Wiebenga A."/>
            <person name="De Vries R.P."/>
            <person name="Grigoriev I.V."/>
            <person name="Mortensen U.H."/>
            <person name="Andersen M.R."/>
            <person name="Baker S.E."/>
        </authorList>
    </citation>
    <scope>NUCLEOTIDE SEQUENCE [LARGE SCALE GENOMIC DNA]</scope>
    <source>
        <strain evidence="3 4">CBS 117.55</strain>
    </source>
</reference>
<protein>
    <recommendedName>
        <fullName evidence="2">Peptidase C14 caspase domain-containing protein</fullName>
    </recommendedName>
</protein>
<accession>A0A317X229</accession>
<evidence type="ECO:0000259" key="2">
    <source>
        <dbReference type="Pfam" id="PF00656"/>
    </source>
</evidence>
<dbReference type="OrthoDB" id="3223806at2759"/>
<dbReference type="Gene3D" id="3.40.50.1460">
    <property type="match status" value="1"/>
</dbReference>
<dbReference type="RefSeq" id="XP_025403930.1">
    <property type="nucleotide sequence ID" value="XM_025542010.1"/>
</dbReference>
<organism evidence="3 4">
    <name type="scientific">Aspergillus heteromorphus CBS 117.55</name>
    <dbReference type="NCBI Taxonomy" id="1448321"/>
    <lineage>
        <taxon>Eukaryota</taxon>
        <taxon>Fungi</taxon>
        <taxon>Dikarya</taxon>
        <taxon>Ascomycota</taxon>
        <taxon>Pezizomycotina</taxon>
        <taxon>Eurotiomycetes</taxon>
        <taxon>Eurotiomycetidae</taxon>
        <taxon>Eurotiales</taxon>
        <taxon>Aspergillaceae</taxon>
        <taxon>Aspergillus</taxon>
        <taxon>Aspergillus subgen. Circumdati</taxon>
    </lineage>
</organism>
<keyword evidence="4" id="KW-1185">Reference proteome</keyword>
<dbReference type="VEuPathDB" id="FungiDB:BO70DRAFT_357336"/>
<dbReference type="Pfam" id="PF00656">
    <property type="entry name" value="Peptidase_C14"/>
    <property type="match status" value="1"/>
</dbReference>
<dbReference type="GO" id="GO:0004197">
    <property type="term" value="F:cysteine-type endopeptidase activity"/>
    <property type="evidence" value="ECO:0007669"/>
    <property type="project" value="InterPro"/>
</dbReference>
<comment type="similarity">
    <text evidence="1">Belongs to the peptidase C14B family.</text>
</comment>